<dbReference type="PROSITE" id="PS51257">
    <property type="entry name" value="PROKAR_LIPOPROTEIN"/>
    <property type="match status" value="1"/>
</dbReference>
<evidence type="ECO:0000256" key="1">
    <source>
        <dbReference type="SAM" id="SignalP"/>
    </source>
</evidence>
<organism evidence="2 3">
    <name type="scientific">Nocardioides bizhenqiangii</name>
    <dbReference type="NCBI Taxonomy" id="3095076"/>
    <lineage>
        <taxon>Bacteria</taxon>
        <taxon>Bacillati</taxon>
        <taxon>Actinomycetota</taxon>
        <taxon>Actinomycetes</taxon>
        <taxon>Propionibacteriales</taxon>
        <taxon>Nocardioidaceae</taxon>
        <taxon>Nocardioides</taxon>
    </lineage>
</organism>
<proteinExistence type="predicted"/>
<sequence length="232" mass="24468">MSLSARVAIAVTSSLLLVGCGSASEPSPPTGVDELVIPTPSLDPADFVEVVDNPWLPLTPASEWEYRATSSGEVATITVTVLDDTREVQGVTATAVREAVVTRGRPVEETTDWFAQDTDGNVWHVGEDGVWEAGVDGAEAGLAMPAQPRVGDGYRREHAEGVAEDRAQVVGLDGSASVPYGDLIDLLETEDSSPLEPGVVERRLYARGIGLVRAQTVSGGDELVELVAFREG</sequence>
<reference evidence="3" key="1">
    <citation type="submission" date="2023-12" db="EMBL/GenBank/DDBJ databases">
        <title>Novel species in genus Nocardioides.</title>
        <authorList>
            <person name="Zhou H."/>
        </authorList>
    </citation>
    <scope>NUCLEOTIDE SEQUENCE [LARGE SCALE GENOMIC DNA]</scope>
    <source>
        <strain evidence="3">HM61</strain>
    </source>
</reference>
<keyword evidence="1" id="KW-0732">Signal</keyword>
<evidence type="ECO:0000313" key="2">
    <source>
        <dbReference type="EMBL" id="WQQ25663.1"/>
    </source>
</evidence>
<protein>
    <submittedName>
        <fullName evidence="2">Uncharacterized protein</fullName>
    </submittedName>
</protein>
<gene>
    <name evidence="2" type="ORF">SHK19_17055</name>
</gene>
<dbReference type="EMBL" id="CP141059">
    <property type="protein sequence ID" value="WQQ25663.1"/>
    <property type="molecule type" value="Genomic_DNA"/>
</dbReference>
<feature type="signal peptide" evidence="1">
    <location>
        <begin position="1"/>
        <end position="23"/>
    </location>
</feature>
<evidence type="ECO:0000313" key="3">
    <source>
        <dbReference type="Proteomes" id="UP001327225"/>
    </source>
</evidence>
<dbReference type="RefSeq" id="WP_322936954.1">
    <property type="nucleotide sequence ID" value="NZ_CP141059.1"/>
</dbReference>
<dbReference type="Proteomes" id="UP001327225">
    <property type="component" value="Chromosome"/>
</dbReference>
<name>A0ABZ0ZMU3_9ACTN</name>
<accession>A0ABZ0ZMU3</accession>
<keyword evidence="3" id="KW-1185">Reference proteome</keyword>
<feature type="chain" id="PRO_5047078111" evidence="1">
    <location>
        <begin position="24"/>
        <end position="232"/>
    </location>
</feature>